<dbReference type="AlphaFoldDB" id="A0A2V3IVJ6"/>
<name>A0A2V3IVJ6_9FLOR</name>
<comment type="caution">
    <text evidence="1">The sequence shown here is derived from an EMBL/GenBank/DDBJ whole genome shotgun (WGS) entry which is preliminary data.</text>
</comment>
<protein>
    <submittedName>
        <fullName evidence="1">Uncharacterized protein</fullName>
    </submittedName>
</protein>
<proteinExistence type="predicted"/>
<accession>A0A2V3IVJ6</accession>
<sequence>MLIPQEYREEAFMLRLSLQGRKAVFDSKLFHDVATHLIQYELLKANHMVLDTD</sequence>
<reference evidence="1 2" key="1">
    <citation type="journal article" date="2018" name="Mol. Biol. Evol.">
        <title>Analysis of the draft genome of the red seaweed Gracilariopsis chorda provides insights into genome size evolution in Rhodophyta.</title>
        <authorList>
            <person name="Lee J."/>
            <person name="Yang E.C."/>
            <person name="Graf L."/>
            <person name="Yang J.H."/>
            <person name="Qiu H."/>
            <person name="Zel Zion U."/>
            <person name="Chan C.X."/>
            <person name="Stephens T.G."/>
            <person name="Weber A.P.M."/>
            <person name="Boo G.H."/>
            <person name="Boo S.M."/>
            <person name="Kim K.M."/>
            <person name="Shin Y."/>
            <person name="Jung M."/>
            <person name="Lee S.J."/>
            <person name="Yim H.S."/>
            <person name="Lee J.H."/>
            <person name="Bhattacharya D."/>
            <person name="Yoon H.S."/>
        </authorList>
    </citation>
    <scope>NUCLEOTIDE SEQUENCE [LARGE SCALE GENOMIC DNA]</scope>
    <source>
        <strain evidence="1 2">SKKU-2015</strain>
        <tissue evidence="1">Whole body</tissue>
    </source>
</reference>
<dbReference type="EMBL" id="NBIV01000044">
    <property type="protein sequence ID" value="PXF46105.1"/>
    <property type="molecule type" value="Genomic_DNA"/>
</dbReference>
<gene>
    <name evidence="1" type="ORF">BWQ96_04111</name>
</gene>
<evidence type="ECO:0000313" key="1">
    <source>
        <dbReference type="EMBL" id="PXF46105.1"/>
    </source>
</evidence>
<evidence type="ECO:0000313" key="2">
    <source>
        <dbReference type="Proteomes" id="UP000247409"/>
    </source>
</evidence>
<dbReference type="Proteomes" id="UP000247409">
    <property type="component" value="Unassembled WGS sequence"/>
</dbReference>
<organism evidence="1 2">
    <name type="scientific">Gracilariopsis chorda</name>
    <dbReference type="NCBI Taxonomy" id="448386"/>
    <lineage>
        <taxon>Eukaryota</taxon>
        <taxon>Rhodophyta</taxon>
        <taxon>Florideophyceae</taxon>
        <taxon>Rhodymeniophycidae</taxon>
        <taxon>Gracilariales</taxon>
        <taxon>Gracilariaceae</taxon>
        <taxon>Gracilariopsis</taxon>
    </lineage>
</organism>
<keyword evidence="2" id="KW-1185">Reference proteome</keyword>